<dbReference type="AlphaFoldDB" id="A0A8J2WGP1"/>
<dbReference type="InterPro" id="IPR017972">
    <property type="entry name" value="Cyt_P450_CS"/>
</dbReference>
<keyword evidence="12" id="KW-1185">Reference proteome</keyword>
<gene>
    <name evidence="11" type="ORF">DGAL_LOCUS6297</name>
</gene>
<dbReference type="Gene3D" id="1.10.630.10">
    <property type="entry name" value="Cytochrome P450"/>
    <property type="match status" value="1"/>
</dbReference>
<keyword evidence="4 9" id="KW-0349">Heme</keyword>
<dbReference type="InterPro" id="IPR002403">
    <property type="entry name" value="Cyt_P450_E_grp-IV"/>
</dbReference>
<evidence type="ECO:0000256" key="8">
    <source>
        <dbReference type="ARBA" id="ARBA00023033"/>
    </source>
</evidence>
<dbReference type="SUPFAM" id="SSF48264">
    <property type="entry name" value="Cytochrome P450"/>
    <property type="match status" value="1"/>
</dbReference>
<comment type="similarity">
    <text evidence="3 10">Belongs to the cytochrome P450 family.</text>
</comment>
<evidence type="ECO:0000256" key="6">
    <source>
        <dbReference type="ARBA" id="ARBA00023002"/>
    </source>
</evidence>
<dbReference type="InterPro" id="IPR036396">
    <property type="entry name" value="Cyt_P450_sf"/>
</dbReference>
<dbReference type="PRINTS" id="PR00465">
    <property type="entry name" value="EP450IV"/>
</dbReference>
<evidence type="ECO:0000256" key="2">
    <source>
        <dbReference type="ARBA" id="ARBA00003690"/>
    </source>
</evidence>
<evidence type="ECO:0000256" key="7">
    <source>
        <dbReference type="ARBA" id="ARBA00023004"/>
    </source>
</evidence>
<dbReference type="PROSITE" id="PS00086">
    <property type="entry name" value="CYTOCHROME_P450"/>
    <property type="match status" value="1"/>
</dbReference>
<name>A0A8J2WGP1_9CRUS</name>
<evidence type="ECO:0000313" key="11">
    <source>
        <dbReference type="EMBL" id="CAH0103714.1"/>
    </source>
</evidence>
<sequence length="491" mass="56570">MAFYVRYPIGRIRMLERRCYTAESKPFDSIPSPKGLPLIGTLLDVIRAGGVSQIHRYIDERHRQLGPIFREKLGHVEAVWLAEPALYQQVFQNEGACPRPMLPEPWLIFNKKHSYKRGIFFMQDEEWLRYRKILSPLLLKTATLHRHAESFNDVADRLLDQWEHTENGLITNLEGDLYCYFVQGLMCAAFGRDIGLDQEIVKTYVPGMVQHLRNLFEGSARLTLLPPNLAAKWNLDAWHCFEQSALNALQLANQLTETCLEKLPPKDHNNEDDCIVSSLRQQKMAKSNIQRIVVDLFLAASDTTSHSTQWVLYLLAQHPEVQKKIVSEIESVQSSNQKTGDGWQHIPTIKGSVKEALRLYPVATFLTRIIQDQCVIGGYNIPPETLMLMSAFTTGRDERYFRNAQNFMPERWNRHGPSNSMDMVMDPFASLPFGHGRRGCIGRRLAESQMYILLYKAIPRFSFQTDNKVEMIMRLLGTVDQPVQLRLQHRS</sequence>
<proteinExistence type="inferred from homology"/>
<reference evidence="11" key="1">
    <citation type="submission" date="2021-11" db="EMBL/GenBank/DDBJ databases">
        <authorList>
            <person name="Schell T."/>
        </authorList>
    </citation>
    <scope>NUCLEOTIDE SEQUENCE</scope>
    <source>
        <strain evidence="11">M5</strain>
    </source>
</reference>
<dbReference type="Pfam" id="PF00067">
    <property type="entry name" value="p450"/>
    <property type="match status" value="1"/>
</dbReference>
<dbReference type="PANTHER" id="PTHR24279">
    <property type="entry name" value="CYTOCHROME P450"/>
    <property type="match status" value="1"/>
</dbReference>
<dbReference type="GO" id="GO:0005789">
    <property type="term" value="C:endoplasmic reticulum membrane"/>
    <property type="evidence" value="ECO:0007669"/>
    <property type="project" value="UniProtKB-SubCell"/>
</dbReference>
<feature type="binding site" description="axial binding residue" evidence="9">
    <location>
        <position position="440"/>
    </location>
    <ligand>
        <name>heme</name>
        <dbReference type="ChEBI" id="CHEBI:30413"/>
    </ligand>
    <ligandPart>
        <name>Fe</name>
        <dbReference type="ChEBI" id="CHEBI:18248"/>
    </ligandPart>
</feature>
<evidence type="ECO:0000256" key="10">
    <source>
        <dbReference type="RuleBase" id="RU000461"/>
    </source>
</evidence>
<dbReference type="GO" id="GO:0020037">
    <property type="term" value="F:heme binding"/>
    <property type="evidence" value="ECO:0007669"/>
    <property type="project" value="InterPro"/>
</dbReference>
<dbReference type="EMBL" id="CAKKLH010000113">
    <property type="protein sequence ID" value="CAH0103714.1"/>
    <property type="molecule type" value="Genomic_DNA"/>
</dbReference>
<comment type="function">
    <text evidence="2">May be involved in the metabolism of insect hormones and in the breakdown of synthetic insecticides.</text>
</comment>
<comment type="caution">
    <text evidence="11">The sequence shown here is derived from an EMBL/GenBank/DDBJ whole genome shotgun (WGS) entry which is preliminary data.</text>
</comment>
<evidence type="ECO:0000256" key="9">
    <source>
        <dbReference type="PIRSR" id="PIRSR602403-1"/>
    </source>
</evidence>
<dbReference type="PRINTS" id="PR00385">
    <property type="entry name" value="P450"/>
</dbReference>
<comment type="cofactor">
    <cofactor evidence="1 9">
        <name>heme</name>
        <dbReference type="ChEBI" id="CHEBI:30413"/>
    </cofactor>
</comment>
<protein>
    <submittedName>
        <fullName evidence="11">Uncharacterized protein</fullName>
    </submittedName>
</protein>
<dbReference type="OrthoDB" id="3945418at2759"/>
<dbReference type="InterPro" id="IPR001128">
    <property type="entry name" value="Cyt_P450"/>
</dbReference>
<dbReference type="InterPro" id="IPR050479">
    <property type="entry name" value="CYP11_CYP27_families"/>
</dbReference>
<organism evidence="11 12">
    <name type="scientific">Daphnia galeata</name>
    <dbReference type="NCBI Taxonomy" id="27404"/>
    <lineage>
        <taxon>Eukaryota</taxon>
        <taxon>Metazoa</taxon>
        <taxon>Ecdysozoa</taxon>
        <taxon>Arthropoda</taxon>
        <taxon>Crustacea</taxon>
        <taxon>Branchiopoda</taxon>
        <taxon>Diplostraca</taxon>
        <taxon>Cladocera</taxon>
        <taxon>Anomopoda</taxon>
        <taxon>Daphniidae</taxon>
        <taxon>Daphnia</taxon>
    </lineage>
</organism>
<dbReference type="GO" id="GO:0005506">
    <property type="term" value="F:iron ion binding"/>
    <property type="evidence" value="ECO:0007669"/>
    <property type="project" value="InterPro"/>
</dbReference>
<dbReference type="Proteomes" id="UP000789390">
    <property type="component" value="Unassembled WGS sequence"/>
</dbReference>
<keyword evidence="8 10" id="KW-0503">Monooxygenase</keyword>
<evidence type="ECO:0000256" key="5">
    <source>
        <dbReference type="ARBA" id="ARBA00022723"/>
    </source>
</evidence>
<evidence type="ECO:0000256" key="4">
    <source>
        <dbReference type="ARBA" id="ARBA00022617"/>
    </source>
</evidence>
<evidence type="ECO:0000313" key="12">
    <source>
        <dbReference type="Proteomes" id="UP000789390"/>
    </source>
</evidence>
<keyword evidence="7 9" id="KW-0408">Iron</keyword>
<dbReference type="CDD" id="cd11054">
    <property type="entry name" value="CYP24A1-like"/>
    <property type="match status" value="1"/>
</dbReference>
<accession>A0A8J2WGP1</accession>
<evidence type="ECO:0000256" key="3">
    <source>
        <dbReference type="ARBA" id="ARBA00010617"/>
    </source>
</evidence>
<dbReference type="GO" id="GO:0004497">
    <property type="term" value="F:monooxygenase activity"/>
    <property type="evidence" value="ECO:0007669"/>
    <property type="project" value="UniProtKB-KW"/>
</dbReference>
<evidence type="ECO:0000256" key="1">
    <source>
        <dbReference type="ARBA" id="ARBA00001971"/>
    </source>
</evidence>
<dbReference type="GO" id="GO:0016705">
    <property type="term" value="F:oxidoreductase activity, acting on paired donors, with incorporation or reduction of molecular oxygen"/>
    <property type="evidence" value="ECO:0007669"/>
    <property type="project" value="InterPro"/>
</dbReference>
<dbReference type="PANTHER" id="PTHR24279:SF120">
    <property type="entry name" value="CYTOCHROME P450"/>
    <property type="match status" value="1"/>
</dbReference>
<keyword evidence="5 9" id="KW-0479">Metal-binding</keyword>
<keyword evidence="6 10" id="KW-0560">Oxidoreductase</keyword>